<gene>
    <name evidence="2" type="ORF">HMPREF1541_10497</name>
</gene>
<evidence type="ECO:0000256" key="1">
    <source>
        <dbReference type="SAM" id="MobiDB-lite"/>
    </source>
</evidence>
<dbReference type="InParanoid" id="W2S6K6"/>
<dbReference type="VEuPathDB" id="FungiDB:HMPREF1541_10497"/>
<evidence type="ECO:0000313" key="3">
    <source>
        <dbReference type="Proteomes" id="UP000030752"/>
    </source>
</evidence>
<feature type="region of interest" description="Disordered" evidence="1">
    <location>
        <begin position="171"/>
        <end position="216"/>
    </location>
</feature>
<organism evidence="2 3">
    <name type="scientific">Cyphellophora europaea (strain CBS 101466)</name>
    <name type="common">Phialophora europaea</name>
    <dbReference type="NCBI Taxonomy" id="1220924"/>
    <lineage>
        <taxon>Eukaryota</taxon>
        <taxon>Fungi</taxon>
        <taxon>Dikarya</taxon>
        <taxon>Ascomycota</taxon>
        <taxon>Pezizomycotina</taxon>
        <taxon>Eurotiomycetes</taxon>
        <taxon>Chaetothyriomycetidae</taxon>
        <taxon>Chaetothyriales</taxon>
        <taxon>Cyphellophoraceae</taxon>
        <taxon>Cyphellophora</taxon>
    </lineage>
</organism>
<accession>W2S6K6</accession>
<dbReference type="HOGENOM" id="CLU_973234_0_0_1"/>
<dbReference type="RefSeq" id="XP_008713390.1">
    <property type="nucleotide sequence ID" value="XM_008715168.1"/>
</dbReference>
<protein>
    <submittedName>
        <fullName evidence="2">Uncharacterized protein</fullName>
    </submittedName>
</protein>
<dbReference type="Proteomes" id="UP000030752">
    <property type="component" value="Unassembled WGS sequence"/>
</dbReference>
<keyword evidence="3" id="KW-1185">Reference proteome</keyword>
<sequence length="286" mass="33235">MTDFDVLEMVRRELDVDFSNGVTLAGIVYLYPITMMRFAKTSDRNKIMLSNLCGKDALQKTLLVTSCWNAVPSQLPADLAISREEKLRGTGAYWADLIAHNARVDRFDESQAAAYHIVDRVLHWKSYQDPGSFPHLRFEMAWQRKPSKDASVVAEEVERLLAERREYFEEKGEELRRDEDNQVTSQQEEHRRNVRQAEAEQDQSRRRQHSQVLDDISAEEREFDRLSTLLSGEEIKSRNRREAEAEELVYVNADVKDLDKQIEATDKSIAKTKARYQGGRPSKKRR</sequence>
<dbReference type="EMBL" id="KB822715">
    <property type="protein sequence ID" value="ETN44317.1"/>
    <property type="molecule type" value="Genomic_DNA"/>
</dbReference>
<dbReference type="STRING" id="1220924.W2S6K6"/>
<proteinExistence type="predicted"/>
<dbReference type="GeneID" id="19977836"/>
<reference evidence="2 3" key="1">
    <citation type="submission" date="2013-03" db="EMBL/GenBank/DDBJ databases">
        <title>The Genome Sequence of Phialophora europaea CBS 101466.</title>
        <authorList>
            <consortium name="The Broad Institute Genomics Platform"/>
            <person name="Cuomo C."/>
            <person name="de Hoog S."/>
            <person name="Gorbushina A."/>
            <person name="Walker B."/>
            <person name="Young S.K."/>
            <person name="Zeng Q."/>
            <person name="Gargeya S."/>
            <person name="Fitzgerald M."/>
            <person name="Haas B."/>
            <person name="Abouelleil A."/>
            <person name="Allen A.W."/>
            <person name="Alvarado L."/>
            <person name="Arachchi H.M."/>
            <person name="Berlin A.M."/>
            <person name="Chapman S.B."/>
            <person name="Gainer-Dewar J."/>
            <person name="Goldberg J."/>
            <person name="Griggs A."/>
            <person name="Gujja S."/>
            <person name="Hansen M."/>
            <person name="Howarth C."/>
            <person name="Imamovic A."/>
            <person name="Ireland A."/>
            <person name="Larimer J."/>
            <person name="McCowan C."/>
            <person name="Murphy C."/>
            <person name="Pearson M."/>
            <person name="Poon T.W."/>
            <person name="Priest M."/>
            <person name="Roberts A."/>
            <person name="Saif S."/>
            <person name="Shea T."/>
            <person name="Sisk P."/>
            <person name="Sykes S."/>
            <person name="Wortman J."/>
            <person name="Nusbaum C."/>
            <person name="Birren B."/>
        </authorList>
    </citation>
    <scope>NUCLEOTIDE SEQUENCE [LARGE SCALE GENOMIC DNA]</scope>
    <source>
        <strain evidence="2 3">CBS 101466</strain>
    </source>
</reference>
<dbReference type="AlphaFoldDB" id="W2S6K6"/>
<feature type="compositionally biased region" description="Basic and acidic residues" evidence="1">
    <location>
        <begin position="171"/>
        <end position="180"/>
    </location>
</feature>
<evidence type="ECO:0000313" key="2">
    <source>
        <dbReference type="EMBL" id="ETN44317.1"/>
    </source>
</evidence>
<name>W2S6K6_CYPE1</name>
<dbReference type="OrthoDB" id="8954335at2759"/>
<feature type="compositionally biased region" description="Basic and acidic residues" evidence="1">
    <location>
        <begin position="187"/>
        <end position="205"/>
    </location>
</feature>